<proteinExistence type="predicted"/>
<protein>
    <submittedName>
        <fullName evidence="5">Vitamin B12 transporter btuB</fullName>
    </submittedName>
</protein>
<evidence type="ECO:0000256" key="1">
    <source>
        <dbReference type="ARBA" id="ARBA00004442"/>
    </source>
</evidence>
<gene>
    <name evidence="5" type="primary">btuB_3</name>
    <name evidence="5" type="ORF">NCTC10005_01030</name>
</gene>
<accession>A0A377LR77</accession>
<evidence type="ECO:0000256" key="3">
    <source>
        <dbReference type="ARBA" id="ARBA00023237"/>
    </source>
</evidence>
<dbReference type="Gene3D" id="2.40.170.20">
    <property type="entry name" value="TonB-dependent receptor, beta-barrel domain"/>
    <property type="match status" value="1"/>
</dbReference>
<evidence type="ECO:0000313" key="6">
    <source>
        <dbReference type="Proteomes" id="UP000255106"/>
    </source>
</evidence>
<dbReference type="InterPro" id="IPR000531">
    <property type="entry name" value="Beta-barrel_TonB"/>
</dbReference>
<reference evidence="5 6" key="1">
    <citation type="submission" date="2018-06" db="EMBL/GenBank/DDBJ databases">
        <authorList>
            <consortium name="Pathogen Informatics"/>
            <person name="Doyle S."/>
        </authorList>
    </citation>
    <scope>NUCLEOTIDE SEQUENCE [LARGE SCALE GENOMIC DNA]</scope>
    <source>
        <strain evidence="5 6">NCTC10005</strain>
    </source>
</reference>
<dbReference type="InterPro" id="IPR036942">
    <property type="entry name" value="Beta-barrel_TonB_sf"/>
</dbReference>
<evidence type="ECO:0000313" key="5">
    <source>
        <dbReference type="EMBL" id="STQ08366.1"/>
    </source>
</evidence>
<dbReference type="Pfam" id="PF00593">
    <property type="entry name" value="TonB_dep_Rec_b-barrel"/>
    <property type="match status" value="1"/>
</dbReference>
<feature type="domain" description="TonB-dependent receptor-like beta-barrel" evidence="4">
    <location>
        <begin position="2"/>
        <end position="45"/>
    </location>
</feature>
<dbReference type="AlphaFoldDB" id="A0A377LR77"/>
<dbReference type="EMBL" id="UGJB01000004">
    <property type="protein sequence ID" value="STQ08366.1"/>
    <property type="molecule type" value="Genomic_DNA"/>
</dbReference>
<keyword evidence="2" id="KW-0472">Membrane</keyword>
<dbReference type="SUPFAM" id="SSF56935">
    <property type="entry name" value="Porins"/>
    <property type="match status" value="1"/>
</dbReference>
<dbReference type="GO" id="GO:0009279">
    <property type="term" value="C:cell outer membrane"/>
    <property type="evidence" value="ECO:0007669"/>
    <property type="project" value="UniProtKB-SubCell"/>
</dbReference>
<keyword evidence="3" id="KW-0998">Cell outer membrane</keyword>
<comment type="subcellular location">
    <subcellularLocation>
        <location evidence="1">Cell outer membrane</location>
    </subcellularLocation>
</comment>
<organism evidence="5 6">
    <name type="scientific">Enterobacter cloacae</name>
    <dbReference type="NCBI Taxonomy" id="550"/>
    <lineage>
        <taxon>Bacteria</taxon>
        <taxon>Pseudomonadati</taxon>
        <taxon>Pseudomonadota</taxon>
        <taxon>Gammaproteobacteria</taxon>
        <taxon>Enterobacterales</taxon>
        <taxon>Enterobacteriaceae</taxon>
        <taxon>Enterobacter</taxon>
        <taxon>Enterobacter cloacae complex</taxon>
    </lineage>
</organism>
<sequence>MEGGFEGLTGPVNWRITGYRNDIDNLISSDPHTYRYYNVDEARIKRCGSDGTVRNWTGWTPDLL</sequence>
<evidence type="ECO:0000256" key="2">
    <source>
        <dbReference type="ARBA" id="ARBA00023136"/>
    </source>
</evidence>
<name>A0A377LR77_ENTCL</name>
<evidence type="ECO:0000259" key="4">
    <source>
        <dbReference type="Pfam" id="PF00593"/>
    </source>
</evidence>
<dbReference type="Proteomes" id="UP000255106">
    <property type="component" value="Unassembled WGS sequence"/>
</dbReference>